<evidence type="ECO:0000256" key="1">
    <source>
        <dbReference type="ARBA" id="ARBA00022723"/>
    </source>
</evidence>
<reference evidence="8" key="1">
    <citation type="submission" date="2021-03" db="EMBL/GenBank/DDBJ databases">
        <authorList>
            <person name="Tagirdzhanova G."/>
        </authorList>
    </citation>
    <scope>NUCLEOTIDE SEQUENCE</scope>
</reference>
<accession>A0A8H3FRR1</accession>
<dbReference type="Gene3D" id="3.30.40.10">
    <property type="entry name" value="Zinc/RING finger domain, C3HC4 (zinc finger)"/>
    <property type="match status" value="2"/>
</dbReference>
<dbReference type="OrthoDB" id="1630758at2759"/>
<dbReference type="PANTHER" id="PTHR10131">
    <property type="entry name" value="TNF RECEPTOR ASSOCIATED FACTOR"/>
    <property type="match status" value="1"/>
</dbReference>
<evidence type="ECO:0000259" key="7">
    <source>
        <dbReference type="PROSITE" id="PS50145"/>
    </source>
</evidence>
<dbReference type="SMART" id="SM00184">
    <property type="entry name" value="RING"/>
    <property type="match status" value="1"/>
</dbReference>
<dbReference type="InterPro" id="IPR017907">
    <property type="entry name" value="Znf_RING_CS"/>
</dbReference>
<proteinExistence type="predicted"/>
<gene>
    <name evidence="8" type="ORF">GOMPHAMPRED_005395</name>
</gene>
<feature type="region of interest" description="Disordered" evidence="5">
    <location>
        <begin position="436"/>
        <end position="472"/>
    </location>
</feature>
<dbReference type="InterPro" id="IPR013083">
    <property type="entry name" value="Znf_RING/FYVE/PHD"/>
</dbReference>
<feature type="domain" description="RING-type" evidence="6">
    <location>
        <begin position="88"/>
        <end position="129"/>
    </location>
</feature>
<feature type="zinc finger region" description="TRAF-type" evidence="4">
    <location>
        <begin position="226"/>
        <end position="281"/>
    </location>
</feature>
<evidence type="ECO:0000256" key="3">
    <source>
        <dbReference type="ARBA" id="ARBA00022833"/>
    </source>
</evidence>
<feature type="compositionally biased region" description="Gly residues" evidence="5">
    <location>
        <begin position="462"/>
        <end position="472"/>
    </location>
</feature>
<dbReference type="Proteomes" id="UP000664169">
    <property type="component" value="Unassembled WGS sequence"/>
</dbReference>
<dbReference type="EMBL" id="CAJPDQ010000032">
    <property type="protein sequence ID" value="CAF9929419.1"/>
    <property type="molecule type" value="Genomic_DNA"/>
</dbReference>
<evidence type="ECO:0000256" key="5">
    <source>
        <dbReference type="SAM" id="MobiDB-lite"/>
    </source>
</evidence>
<dbReference type="PANTHER" id="PTHR10131:SF94">
    <property type="entry name" value="TNF RECEPTOR-ASSOCIATED FACTOR 4"/>
    <property type="match status" value="1"/>
</dbReference>
<evidence type="ECO:0000256" key="4">
    <source>
        <dbReference type="PROSITE-ProRule" id="PRU00207"/>
    </source>
</evidence>
<dbReference type="PROSITE" id="PS50089">
    <property type="entry name" value="ZF_RING_2"/>
    <property type="match status" value="1"/>
</dbReference>
<protein>
    <submittedName>
        <fullName evidence="8">Uncharacterized protein</fullName>
    </submittedName>
</protein>
<organism evidence="8 9">
    <name type="scientific">Gomphillus americanus</name>
    <dbReference type="NCBI Taxonomy" id="1940652"/>
    <lineage>
        <taxon>Eukaryota</taxon>
        <taxon>Fungi</taxon>
        <taxon>Dikarya</taxon>
        <taxon>Ascomycota</taxon>
        <taxon>Pezizomycotina</taxon>
        <taxon>Lecanoromycetes</taxon>
        <taxon>OSLEUM clade</taxon>
        <taxon>Ostropomycetidae</taxon>
        <taxon>Ostropales</taxon>
        <taxon>Graphidaceae</taxon>
        <taxon>Gomphilloideae</taxon>
        <taxon>Gomphillus</taxon>
    </lineage>
</organism>
<name>A0A8H3FRR1_9LECA</name>
<dbReference type="Pfam" id="PF13445">
    <property type="entry name" value="zf-RING_UBOX"/>
    <property type="match status" value="1"/>
</dbReference>
<evidence type="ECO:0000313" key="9">
    <source>
        <dbReference type="Proteomes" id="UP000664169"/>
    </source>
</evidence>
<dbReference type="SUPFAM" id="SSF57850">
    <property type="entry name" value="RING/U-box"/>
    <property type="match status" value="1"/>
</dbReference>
<keyword evidence="1 4" id="KW-0479">Metal-binding</keyword>
<dbReference type="PROSITE" id="PS50145">
    <property type="entry name" value="ZF_TRAF"/>
    <property type="match status" value="1"/>
</dbReference>
<dbReference type="InterPro" id="IPR027370">
    <property type="entry name" value="Znf-RING_euk"/>
</dbReference>
<dbReference type="GO" id="GO:0008270">
    <property type="term" value="F:zinc ion binding"/>
    <property type="evidence" value="ECO:0007669"/>
    <property type="project" value="UniProtKB-KW"/>
</dbReference>
<comment type="caution">
    <text evidence="8">The sequence shown here is derived from an EMBL/GenBank/DDBJ whole genome shotgun (WGS) entry which is preliminary data.</text>
</comment>
<evidence type="ECO:0000259" key="6">
    <source>
        <dbReference type="PROSITE" id="PS50089"/>
    </source>
</evidence>
<keyword evidence="2 4" id="KW-0863">Zinc-finger</keyword>
<evidence type="ECO:0000313" key="8">
    <source>
        <dbReference type="EMBL" id="CAF9929419.1"/>
    </source>
</evidence>
<sequence length="472" mass="51886">MDDPSVDELLMGDPSSSVLSDRLLSDQEALTESRSYTRLMDADLRARLQLRRPTSSRTISNKSTENGFSVWDIRNLEYATEVDDNLMCPICHSPFVSPAALKCQHIFCRQCLSEALSHQQDNKTCPTCRRPTSSNSMVALPKVICRMLEELRVKCPLAFRGCNEIIPRGNVQTHLDRYCGYEEVLCPSEDCDQYLPRRLAGKECLHEPLPCPDCGEEVSLLNLNNHRMGSCKVAEIICTDCSSSVPKSMYEDHITSCMETVLKCTASKYGCDFTAKRSVMQEHIESCALVKLAPTIALQNDRLGEHARALKHLQQKNAVHEAFLDTVKDTLATIASADLATSSLPSDSAAPFDSPLSHLLSLHEALREEVSRVSAAVSDLDAKTDTAFLNSSLRAKEEAAHRDAVLAQLRVQLQWLVSSRLQGIHAARAGAGALGISDTRRNSNDAESSSARPLPSTRRGSDGLGNGGREKL</sequence>
<dbReference type="AlphaFoldDB" id="A0A8H3FRR1"/>
<keyword evidence="3 4" id="KW-0862">Zinc</keyword>
<dbReference type="PROSITE" id="PS00518">
    <property type="entry name" value="ZF_RING_1"/>
    <property type="match status" value="1"/>
</dbReference>
<keyword evidence="9" id="KW-1185">Reference proteome</keyword>
<dbReference type="InterPro" id="IPR001293">
    <property type="entry name" value="Znf_TRAF"/>
</dbReference>
<dbReference type="SUPFAM" id="SSF49599">
    <property type="entry name" value="TRAF domain-like"/>
    <property type="match status" value="2"/>
</dbReference>
<dbReference type="InterPro" id="IPR001841">
    <property type="entry name" value="Znf_RING"/>
</dbReference>
<feature type="domain" description="TRAF-type" evidence="7">
    <location>
        <begin position="226"/>
        <end position="281"/>
    </location>
</feature>
<evidence type="ECO:0000256" key="2">
    <source>
        <dbReference type="ARBA" id="ARBA00022771"/>
    </source>
</evidence>
<dbReference type="Pfam" id="PF02176">
    <property type="entry name" value="zf-TRAF"/>
    <property type="match status" value="1"/>
</dbReference>